<evidence type="ECO:0000313" key="3">
    <source>
        <dbReference type="Proteomes" id="UP000832011"/>
    </source>
</evidence>
<name>A0ABY4E2I3_9NEIS</name>
<organism evidence="2 3">
    <name type="scientific">Vitreoscilla massiliensis</name>
    <dbReference type="NCBI Taxonomy" id="1689272"/>
    <lineage>
        <taxon>Bacteria</taxon>
        <taxon>Pseudomonadati</taxon>
        <taxon>Pseudomonadota</taxon>
        <taxon>Betaproteobacteria</taxon>
        <taxon>Neisseriales</taxon>
        <taxon>Neisseriaceae</taxon>
        <taxon>Vitreoscilla</taxon>
    </lineage>
</organism>
<evidence type="ECO:0000256" key="1">
    <source>
        <dbReference type="SAM" id="SignalP"/>
    </source>
</evidence>
<protein>
    <submittedName>
        <fullName evidence="2">Uncharacterized protein</fullName>
    </submittedName>
</protein>
<keyword evidence="1" id="KW-0732">Signal</keyword>
<gene>
    <name evidence="2" type="ORF">LVJ82_03005</name>
</gene>
<reference evidence="2 3" key="1">
    <citation type="journal article" date="2022" name="Res Sq">
        <title>Evolution of multicellular longitudinally dividing oral cavity symbionts (Neisseriaceae).</title>
        <authorList>
            <person name="Nyongesa S."/>
            <person name="Weber P."/>
            <person name="Bernet E."/>
            <person name="Pullido F."/>
            <person name="Nieckarz M."/>
            <person name="Delaby M."/>
            <person name="Nieves C."/>
            <person name="Viehboeck T."/>
            <person name="Krause N."/>
            <person name="Rivera-Millot A."/>
            <person name="Nakamura A."/>
            <person name="Vischer N."/>
            <person name="VanNieuwenhze M."/>
            <person name="Brun Y."/>
            <person name="Cava F."/>
            <person name="Bulgheresi S."/>
            <person name="Veyrier F."/>
        </authorList>
    </citation>
    <scope>NUCLEOTIDE SEQUENCE [LARGE SCALE GENOMIC DNA]</scope>
    <source>
        <strain evidence="2 3">SN4</strain>
    </source>
</reference>
<sequence length="223" mass="24713">MKSAVYLTALAGLLAALPMAHADATAANALIAQTQGDLDGDGKPEYVEVRNTANDQTDGLGYQRVLLVYKQNGAQKTLWQRSDSAAYPSKGGGMMGDPFGEVRIKNGSLFLSQSGGSSWKWGHTDQYRYQNGQFELIGYQSTAGRLCDYWQSVDANLSTGQINYRKEFDRQADCDNDEYKGQKDIRESFVNKNVRLNFGNRNTQEVKVIAPKSKEAIYFANPL</sequence>
<feature type="chain" id="PRO_5047154241" evidence="1">
    <location>
        <begin position="23"/>
        <end position="223"/>
    </location>
</feature>
<proteinExistence type="predicted"/>
<dbReference type="EMBL" id="CP091511">
    <property type="protein sequence ID" value="UOO89971.1"/>
    <property type="molecule type" value="Genomic_DNA"/>
</dbReference>
<feature type="signal peptide" evidence="1">
    <location>
        <begin position="1"/>
        <end position="22"/>
    </location>
</feature>
<dbReference type="RefSeq" id="WP_058356124.1">
    <property type="nucleotide sequence ID" value="NZ_CABKVG010000008.1"/>
</dbReference>
<dbReference type="Proteomes" id="UP000832011">
    <property type="component" value="Chromosome"/>
</dbReference>
<keyword evidence="3" id="KW-1185">Reference proteome</keyword>
<accession>A0ABY4E2I3</accession>
<evidence type="ECO:0000313" key="2">
    <source>
        <dbReference type="EMBL" id="UOO89971.1"/>
    </source>
</evidence>